<comment type="caution">
    <text evidence="1">The sequence shown here is derived from an EMBL/GenBank/DDBJ whole genome shotgun (WGS) entry which is preliminary data.</text>
</comment>
<gene>
    <name evidence="1" type="ORF">CSKR_201462</name>
</gene>
<protein>
    <submittedName>
        <fullName evidence="1">Uncharacterized protein</fullName>
    </submittedName>
</protein>
<evidence type="ECO:0000313" key="2">
    <source>
        <dbReference type="Proteomes" id="UP000286415"/>
    </source>
</evidence>
<reference evidence="1 2" key="1">
    <citation type="journal article" date="2018" name="Biotechnol. Adv.">
        <title>Improved genomic resources and new bioinformatic workflow for the carcinogenic parasite Clonorchis sinensis: Biotechnological implications.</title>
        <authorList>
            <person name="Wang D."/>
            <person name="Korhonen P.K."/>
            <person name="Gasser R.B."/>
            <person name="Young N.D."/>
        </authorList>
    </citation>
    <scope>NUCLEOTIDE SEQUENCE [LARGE SCALE GENOMIC DNA]</scope>
    <source>
        <strain evidence="1">Cs-k2</strain>
    </source>
</reference>
<dbReference type="Proteomes" id="UP000286415">
    <property type="component" value="Unassembled WGS sequence"/>
</dbReference>
<sequence length="189" mass="21120">MICHALNSQHLMLLKCISSGFKGHQMVFLLDSYTSRSSMPRTYPFFSRLISAAVHKGRHTITQQTRLPPFAGQFPAVTSAKGVTCYSISHFSPLFGLVFFSFFDHVLFTLTDTVNTTTSTTITTVVITTSHIYYNYRYYYSSTNLSENSVFLVTFSSGPPQNVLGLLLFNILFHLVIPNHDNAIKAGGN</sequence>
<accession>A0A8T1MRU3</accession>
<evidence type="ECO:0000313" key="1">
    <source>
        <dbReference type="EMBL" id="KAG5451586.1"/>
    </source>
</evidence>
<organism evidence="1 2">
    <name type="scientific">Clonorchis sinensis</name>
    <name type="common">Chinese liver fluke</name>
    <dbReference type="NCBI Taxonomy" id="79923"/>
    <lineage>
        <taxon>Eukaryota</taxon>
        <taxon>Metazoa</taxon>
        <taxon>Spiralia</taxon>
        <taxon>Lophotrochozoa</taxon>
        <taxon>Platyhelminthes</taxon>
        <taxon>Trematoda</taxon>
        <taxon>Digenea</taxon>
        <taxon>Opisthorchiida</taxon>
        <taxon>Opisthorchiata</taxon>
        <taxon>Opisthorchiidae</taxon>
        <taxon>Clonorchis</taxon>
    </lineage>
</organism>
<keyword evidence="2" id="KW-1185">Reference proteome</keyword>
<dbReference type="AlphaFoldDB" id="A0A8T1MRU3"/>
<reference evidence="1 2" key="2">
    <citation type="journal article" date="2021" name="Genomics">
        <title>High-quality reference genome for Clonorchis sinensis.</title>
        <authorList>
            <person name="Young N.D."/>
            <person name="Stroehlein A.J."/>
            <person name="Kinkar L."/>
            <person name="Wang T."/>
            <person name="Sohn W.M."/>
            <person name="Chang B.C.H."/>
            <person name="Kaur P."/>
            <person name="Weisz D."/>
            <person name="Dudchenko O."/>
            <person name="Aiden E.L."/>
            <person name="Korhonen P.K."/>
            <person name="Gasser R.B."/>
        </authorList>
    </citation>
    <scope>NUCLEOTIDE SEQUENCE [LARGE SCALE GENOMIC DNA]</scope>
    <source>
        <strain evidence="1">Cs-k2</strain>
    </source>
</reference>
<dbReference type="EMBL" id="NIRI02000042">
    <property type="protein sequence ID" value="KAG5451586.1"/>
    <property type="molecule type" value="Genomic_DNA"/>
</dbReference>
<proteinExistence type="predicted"/>
<name>A0A8T1MRU3_CLOSI</name>